<reference evidence="1" key="1">
    <citation type="submission" date="2023-08" db="EMBL/GenBank/DDBJ databases">
        <authorList>
            <person name="Alioto T."/>
            <person name="Alioto T."/>
            <person name="Gomez Garrido J."/>
        </authorList>
    </citation>
    <scope>NUCLEOTIDE SEQUENCE</scope>
</reference>
<proteinExistence type="predicted"/>
<name>A0AA36FB79_OCTVU</name>
<dbReference type="Proteomes" id="UP001162480">
    <property type="component" value="Chromosome 12"/>
</dbReference>
<dbReference type="AlphaFoldDB" id="A0AA36FB79"/>
<sequence length="74" mass="6894">MSTHLGSGTTSGTEKCLGELGVGMDVGVGVAGAMAESAGGDAAAVVAGVLMSIISVADDGDDSCGSSGGFDINV</sequence>
<organism evidence="1 2">
    <name type="scientific">Octopus vulgaris</name>
    <name type="common">Common octopus</name>
    <dbReference type="NCBI Taxonomy" id="6645"/>
    <lineage>
        <taxon>Eukaryota</taxon>
        <taxon>Metazoa</taxon>
        <taxon>Spiralia</taxon>
        <taxon>Lophotrochozoa</taxon>
        <taxon>Mollusca</taxon>
        <taxon>Cephalopoda</taxon>
        <taxon>Coleoidea</taxon>
        <taxon>Octopodiformes</taxon>
        <taxon>Octopoda</taxon>
        <taxon>Incirrata</taxon>
        <taxon>Octopodidae</taxon>
        <taxon>Octopus</taxon>
    </lineage>
</organism>
<protein>
    <submittedName>
        <fullName evidence="1">Uncharacterized protein</fullName>
    </submittedName>
</protein>
<gene>
    <name evidence="1" type="ORF">OCTVUL_1B027226</name>
</gene>
<evidence type="ECO:0000313" key="2">
    <source>
        <dbReference type="Proteomes" id="UP001162480"/>
    </source>
</evidence>
<evidence type="ECO:0000313" key="1">
    <source>
        <dbReference type="EMBL" id="CAI9731167.1"/>
    </source>
</evidence>
<keyword evidence="2" id="KW-1185">Reference proteome</keyword>
<accession>A0AA36FB79</accession>
<dbReference type="EMBL" id="OX597825">
    <property type="protein sequence ID" value="CAI9731167.1"/>
    <property type="molecule type" value="Genomic_DNA"/>
</dbReference>